<evidence type="ECO:0000313" key="2">
    <source>
        <dbReference type="Proteomes" id="UP000248054"/>
    </source>
</evidence>
<dbReference type="RefSeq" id="WP_110474647.1">
    <property type="nucleotide sequence ID" value="NZ_BMWQ01000001.1"/>
</dbReference>
<sequence length="158" mass="18741">MNINQKEQYIAIPIWLIKLTSNKKSPIFLTPFQRDLFCLIRGLCNNKKNQFDPKPCYAKDDYFVKIFNVSINHINRTIKLLKTLKLISIVNETNQRLIYCPYLDKGSVFLNKNDVGDFILTTEHNVYKIPHELSEQERETVFENIRNNTKEIQQYVLK</sequence>
<keyword evidence="2" id="KW-1185">Reference proteome</keyword>
<accession>A0A2V4XBS9</accession>
<name>A0A2V4XBS9_9FLAO</name>
<protein>
    <submittedName>
        <fullName evidence="1">Uncharacterized protein</fullName>
    </submittedName>
</protein>
<dbReference type="Proteomes" id="UP000248054">
    <property type="component" value="Unassembled WGS sequence"/>
</dbReference>
<comment type="caution">
    <text evidence="1">The sequence shown here is derived from an EMBL/GenBank/DDBJ whole genome shotgun (WGS) entry which is preliminary data.</text>
</comment>
<evidence type="ECO:0000313" key="1">
    <source>
        <dbReference type="EMBL" id="PYE83495.1"/>
    </source>
</evidence>
<dbReference type="AlphaFoldDB" id="A0A2V4XBS9"/>
<reference evidence="1 2" key="1">
    <citation type="submission" date="2018-06" db="EMBL/GenBank/DDBJ databases">
        <title>Genomic Encyclopedia of Type Strains, Phase III (KMG-III): the genomes of soil and plant-associated and newly described type strains.</title>
        <authorList>
            <person name="Whitman W."/>
        </authorList>
    </citation>
    <scope>NUCLEOTIDE SEQUENCE [LARGE SCALE GENOMIC DNA]</scope>
    <source>
        <strain evidence="1 2">CECT 7945</strain>
    </source>
</reference>
<proteinExistence type="predicted"/>
<gene>
    <name evidence="1" type="ORF">DFQ11_101931</name>
</gene>
<dbReference type="EMBL" id="QJTD01000001">
    <property type="protein sequence ID" value="PYE83495.1"/>
    <property type="molecule type" value="Genomic_DNA"/>
</dbReference>
<organism evidence="1 2">
    <name type="scientific">Winogradskyella epiphytica</name>
    <dbReference type="NCBI Taxonomy" id="262005"/>
    <lineage>
        <taxon>Bacteria</taxon>
        <taxon>Pseudomonadati</taxon>
        <taxon>Bacteroidota</taxon>
        <taxon>Flavobacteriia</taxon>
        <taxon>Flavobacteriales</taxon>
        <taxon>Flavobacteriaceae</taxon>
        <taxon>Winogradskyella</taxon>
    </lineage>
</organism>